<gene>
    <name evidence="1" type="ORF">POTOM_016395</name>
</gene>
<dbReference type="Proteomes" id="UP000886885">
    <property type="component" value="Chromosome 4A"/>
</dbReference>
<proteinExistence type="predicted"/>
<evidence type="ECO:0000313" key="2">
    <source>
        <dbReference type="Proteomes" id="UP000886885"/>
    </source>
</evidence>
<accession>A0A8X8A8Y0</accession>
<sequence length="284" mass="32030">MRSQLPKWSQDSSLPTSSYSPHHYKNMLASCKLLESQIIAMEIFMKKLTSVDIGRRLELPTDTSEEGLPPFRGARDNVIPIMFEQARFDVHCSCGPRRLEFTKGWIEIVKRLGLIAGDVVNLRREDQGEYKMTLPTDTREGALPPFRDARDNVFPIMFEQLPGIDVHCSCGPRRLEFTKGWIEIVKRLGLNAGDVVTLRREDHGGYKMTIGSSSSRRAAKIPIRANGADACNVMSDSTIDPESPVKSGRNRVPLWLEGFKRSHVVSVSGIHEFSYKVMRLIAIE</sequence>
<evidence type="ECO:0008006" key="3">
    <source>
        <dbReference type="Google" id="ProtNLM"/>
    </source>
</evidence>
<keyword evidence="2" id="KW-1185">Reference proteome</keyword>
<dbReference type="EMBL" id="JAAWWB010000007">
    <property type="protein sequence ID" value="KAG6779988.1"/>
    <property type="molecule type" value="Genomic_DNA"/>
</dbReference>
<name>A0A8X8A8Y0_POPTO</name>
<dbReference type="OrthoDB" id="857202at2759"/>
<protein>
    <recommendedName>
        <fullName evidence="3">TF-B3 domain-containing protein</fullName>
    </recommendedName>
</protein>
<dbReference type="AlphaFoldDB" id="A0A8X8A8Y0"/>
<organism evidence="1 2">
    <name type="scientific">Populus tomentosa</name>
    <name type="common">Chinese white poplar</name>
    <dbReference type="NCBI Taxonomy" id="118781"/>
    <lineage>
        <taxon>Eukaryota</taxon>
        <taxon>Viridiplantae</taxon>
        <taxon>Streptophyta</taxon>
        <taxon>Embryophyta</taxon>
        <taxon>Tracheophyta</taxon>
        <taxon>Spermatophyta</taxon>
        <taxon>Magnoliopsida</taxon>
        <taxon>eudicotyledons</taxon>
        <taxon>Gunneridae</taxon>
        <taxon>Pentapetalae</taxon>
        <taxon>rosids</taxon>
        <taxon>fabids</taxon>
        <taxon>Malpighiales</taxon>
        <taxon>Salicaceae</taxon>
        <taxon>Saliceae</taxon>
        <taxon>Populus</taxon>
    </lineage>
</organism>
<comment type="caution">
    <text evidence="1">The sequence shown here is derived from an EMBL/GenBank/DDBJ whole genome shotgun (WGS) entry which is preliminary data.</text>
</comment>
<evidence type="ECO:0000313" key="1">
    <source>
        <dbReference type="EMBL" id="KAG6779988.1"/>
    </source>
</evidence>
<reference evidence="1" key="1">
    <citation type="journal article" date="2020" name="bioRxiv">
        <title>Hybrid origin of Populus tomentosa Carr. identified through genome sequencing and phylogenomic analysis.</title>
        <authorList>
            <person name="An X."/>
            <person name="Gao K."/>
            <person name="Chen Z."/>
            <person name="Li J."/>
            <person name="Yang X."/>
            <person name="Yang X."/>
            <person name="Zhou J."/>
            <person name="Guo T."/>
            <person name="Zhao T."/>
            <person name="Huang S."/>
            <person name="Miao D."/>
            <person name="Khan W.U."/>
            <person name="Rao P."/>
            <person name="Ye M."/>
            <person name="Lei B."/>
            <person name="Liao W."/>
            <person name="Wang J."/>
            <person name="Ji L."/>
            <person name="Li Y."/>
            <person name="Guo B."/>
            <person name="Mustafa N.S."/>
            <person name="Li S."/>
            <person name="Yun Q."/>
            <person name="Keller S.R."/>
            <person name="Mao J."/>
            <person name="Zhang R."/>
            <person name="Strauss S.H."/>
        </authorList>
    </citation>
    <scope>NUCLEOTIDE SEQUENCE</scope>
    <source>
        <strain evidence="1">GM15</strain>
        <tissue evidence="1">Leaf</tissue>
    </source>
</reference>